<dbReference type="Pfam" id="PF24626">
    <property type="entry name" value="SH3_Tf2-1"/>
    <property type="match status" value="1"/>
</dbReference>
<dbReference type="Gene3D" id="3.30.420.10">
    <property type="entry name" value="Ribonuclease H-like superfamily/Ribonuclease H"/>
    <property type="match status" value="1"/>
</dbReference>
<dbReference type="PROSITE" id="PS50994">
    <property type="entry name" value="INTEGRASE"/>
    <property type="match status" value="1"/>
</dbReference>
<evidence type="ECO:0000313" key="3">
    <source>
        <dbReference type="EMBL" id="PKA46651.1"/>
    </source>
</evidence>
<organism evidence="3 4">
    <name type="scientific">Apostasia shenzhenica</name>
    <dbReference type="NCBI Taxonomy" id="1088818"/>
    <lineage>
        <taxon>Eukaryota</taxon>
        <taxon>Viridiplantae</taxon>
        <taxon>Streptophyta</taxon>
        <taxon>Embryophyta</taxon>
        <taxon>Tracheophyta</taxon>
        <taxon>Spermatophyta</taxon>
        <taxon>Magnoliopsida</taxon>
        <taxon>Liliopsida</taxon>
        <taxon>Asparagales</taxon>
        <taxon>Orchidaceae</taxon>
        <taxon>Apostasioideae</taxon>
        <taxon>Apostasia</taxon>
    </lineage>
</organism>
<dbReference type="AlphaFoldDB" id="A0A2H9ZTM4"/>
<accession>A0A2H9ZTM4</accession>
<name>A0A2H9ZTM4_9ASPA</name>
<evidence type="ECO:0000256" key="1">
    <source>
        <dbReference type="SAM" id="MobiDB-lite"/>
    </source>
</evidence>
<evidence type="ECO:0000259" key="2">
    <source>
        <dbReference type="PROSITE" id="PS50994"/>
    </source>
</evidence>
<dbReference type="STRING" id="1088818.A0A2H9ZTM4"/>
<reference evidence="3 4" key="1">
    <citation type="journal article" date="2017" name="Nature">
        <title>The Apostasia genome and the evolution of orchids.</title>
        <authorList>
            <person name="Zhang G.Q."/>
            <person name="Liu K.W."/>
            <person name="Li Z."/>
            <person name="Lohaus R."/>
            <person name="Hsiao Y.Y."/>
            <person name="Niu S.C."/>
            <person name="Wang J.Y."/>
            <person name="Lin Y.C."/>
            <person name="Xu Q."/>
            <person name="Chen L.J."/>
            <person name="Yoshida K."/>
            <person name="Fujiwara S."/>
            <person name="Wang Z.W."/>
            <person name="Zhang Y.Q."/>
            <person name="Mitsuda N."/>
            <person name="Wang M."/>
            <person name="Liu G.H."/>
            <person name="Pecoraro L."/>
            <person name="Huang H.X."/>
            <person name="Xiao X.J."/>
            <person name="Lin M."/>
            <person name="Wu X.Y."/>
            <person name="Wu W.L."/>
            <person name="Chen Y.Y."/>
            <person name="Chang S.B."/>
            <person name="Sakamoto S."/>
            <person name="Ohme-Takagi M."/>
            <person name="Yagi M."/>
            <person name="Zeng S.J."/>
            <person name="Shen C.Y."/>
            <person name="Yeh C.M."/>
            <person name="Luo Y.B."/>
            <person name="Tsai W.C."/>
            <person name="Van de Peer Y."/>
            <person name="Liu Z.J."/>
        </authorList>
    </citation>
    <scope>NUCLEOTIDE SEQUENCE [LARGE SCALE GENOMIC DNA]</scope>
    <source>
        <strain evidence="4">cv. Shenzhen</strain>
        <tissue evidence="3">Stem</tissue>
    </source>
</reference>
<evidence type="ECO:0000313" key="4">
    <source>
        <dbReference type="Proteomes" id="UP000236161"/>
    </source>
</evidence>
<dbReference type="OrthoDB" id="784322at2759"/>
<keyword evidence="4" id="KW-1185">Reference proteome</keyword>
<protein>
    <recommendedName>
        <fullName evidence="2">Integrase catalytic domain-containing protein</fullName>
    </recommendedName>
</protein>
<dbReference type="PANTHER" id="PTHR35046:SF26">
    <property type="entry name" value="RNA-DIRECTED DNA POLYMERASE"/>
    <property type="match status" value="1"/>
</dbReference>
<feature type="domain" description="Integrase catalytic" evidence="2">
    <location>
        <begin position="1"/>
        <end position="92"/>
    </location>
</feature>
<dbReference type="Proteomes" id="UP000236161">
    <property type="component" value="Unassembled WGS sequence"/>
</dbReference>
<dbReference type="InterPro" id="IPR056924">
    <property type="entry name" value="SH3_Tf2-1"/>
</dbReference>
<dbReference type="InterPro" id="IPR012337">
    <property type="entry name" value="RNaseH-like_sf"/>
</dbReference>
<proteinExistence type="predicted"/>
<feature type="region of interest" description="Disordered" evidence="1">
    <location>
        <begin position="223"/>
        <end position="247"/>
    </location>
</feature>
<dbReference type="GO" id="GO:0003676">
    <property type="term" value="F:nucleic acid binding"/>
    <property type="evidence" value="ECO:0007669"/>
    <property type="project" value="InterPro"/>
</dbReference>
<dbReference type="SUPFAM" id="SSF53098">
    <property type="entry name" value="Ribonuclease H-like"/>
    <property type="match status" value="1"/>
</dbReference>
<dbReference type="InterPro" id="IPR036397">
    <property type="entry name" value="RNaseH_sf"/>
</dbReference>
<dbReference type="EMBL" id="KZ454115">
    <property type="protein sequence ID" value="PKA46651.1"/>
    <property type="molecule type" value="Genomic_DNA"/>
</dbReference>
<dbReference type="GO" id="GO:0015074">
    <property type="term" value="P:DNA integration"/>
    <property type="evidence" value="ECO:0007669"/>
    <property type="project" value="InterPro"/>
</dbReference>
<sequence length="258" mass="29568">MVSNRDVKFTSYFWKTLWHLLGTKLKFSTAYHPQIDGQTEVVNRSLGNLLRCLVGENGKNWDLIIPRAEFEYNNSVNRSIGMSPFEVVHGYKPRTPTDLIPLPLHHRVSESAQSFAEHIRHLHQEISKRISLSNEAYKKLADAHKRLQEFSEGDYVMIRVRPERFPSGVIKKLQARGAGPFKILKKLGSNEYVVDLPLDFGISTTFNISDLVAYKEPTAIPSDPFEPSSHIEREPTHECPLSQPSTKKSKLNRFLMIR</sequence>
<dbReference type="PANTHER" id="PTHR35046">
    <property type="entry name" value="ZINC KNUCKLE (CCHC-TYPE) FAMILY PROTEIN"/>
    <property type="match status" value="1"/>
</dbReference>
<gene>
    <name evidence="3" type="ORF">AXF42_Ash021267</name>
</gene>
<dbReference type="InterPro" id="IPR001584">
    <property type="entry name" value="Integrase_cat-core"/>
</dbReference>